<organism evidence="3 4">
    <name type="scientific">Corynebacterium singulare</name>
    <dbReference type="NCBI Taxonomy" id="161899"/>
    <lineage>
        <taxon>Bacteria</taxon>
        <taxon>Bacillati</taxon>
        <taxon>Actinomycetota</taxon>
        <taxon>Actinomycetes</taxon>
        <taxon>Mycobacteriales</taxon>
        <taxon>Corynebacteriaceae</taxon>
        <taxon>Corynebacterium</taxon>
    </lineage>
</organism>
<accession>A0A0B6F7C4</accession>
<feature type="transmembrane region" description="Helical" evidence="1">
    <location>
        <begin position="110"/>
        <end position="133"/>
    </location>
</feature>
<dbReference type="InterPro" id="IPR012551">
    <property type="entry name" value="DUF1707_SHOCT-like"/>
</dbReference>
<reference evidence="3 4" key="1">
    <citation type="journal article" date="2015" name="Genome Announc.">
        <title>Complete Genome Sequence and Annotation of Corynebacterium singulare DSM 44357, Isolated from a Human Semen Specimen.</title>
        <authorList>
            <person name="Merten M."/>
            <person name="Brinkrolf K."/>
            <person name="Albersmeier A."/>
            <person name="Kutter Y."/>
            <person name="Ruckert C."/>
            <person name="Tauch A."/>
        </authorList>
    </citation>
    <scope>NUCLEOTIDE SEQUENCE [LARGE SCALE GENOMIC DNA]</scope>
    <source>
        <strain evidence="3">IBS B52218</strain>
    </source>
</reference>
<dbReference type="Pfam" id="PF08044">
    <property type="entry name" value="DUF1707"/>
    <property type="match status" value="1"/>
</dbReference>
<evidence type="ECO:0000313" key="4">
    <source>
        <dbReference type="Proteomes" id="UP000031890"/>
    </source>
</evidence>
<keyword evidence="1" id="KW-0812">Transmembrane</keyword>
<sequence>MTNPFSMRLSDAERTDAVNDLAQALGEGRLSLDEFEERTDAVMQASTRRELADIFMDIPTKASTELKIYSQGEMERAYQATKKPRLATAMVGSLGLIFGSIVSFNALTGVAAAMTGTGLLFLIPALWIMLYVAKVGPESWHRPSPRQIERQRMRELKAAGAEERAQMRALEQAQWAERRRQASEITGDAMNLAKRKLEQWNQK</sequence>
<dbReference type="HOGENOM" id="CLU_102484_0_0_11"/>
<keyword evidence="1" id="KW-1133">Transmembrane helix</keyword>
<feature type="transmembrane region" description="Helical" evidence="1">
    <location>
        <begin position="86"/>
        <end position="104"/>
    </location>
</feature>
<dbReference type="KEGG" id="csx:CSING_12165"/>
<dbReference type="EMBL" id="CP010827">
    <property type="protein sequence ID" value="AJI79926.1"/>
    <property type="molecule type" value="Genomic_DNA"/>
</dbReference>
<evidence type="ECO:0000259" key="2">
    <source>
        <dbReference type="Pfam" id="PF08044"/>
    </source>
</evidence>
<dbReference type="STRING" id="161899.CSING_12165"/>
<dbReference type="AlphaFoldDB" id="A0A0B6F7C4"/>
<evidence type="ECO:0000313" key="3">
    <source>
        <dbReference type="EMBL" id="AJI79926.1"/>
    </source>
</evidence>
<evidence type="ECO:0000256" key="1">
    <source>
        <dbReference type="SAM" id="Phobius"/>
    </source>
</evidence>
<dbReference type="Proteomes" id="UP000031890">
    <property type="component" value="Chromosome"/>
</dbReference>
<name>A0A0B6F7C4_9CORY</name>
<proteinExistence type="predicted"/>
<protein>
    <recommendedName>
        <fullName evidence="2">DUF1707 domain-containing protein</fullName>
    </recommendedName>
</protein>
<gene>
    <name evidence="3" type="ORF">CSING_12165</name>
</gene>
<feature type="domain" description="DUF1707" evidence="2">
    <location>
        <begin position="7"/>
        <end position="59"/>
    </location>
</feature>
<keyword evidence="1" id="KW-0472">Membrane</keyword>